<comment type="similarity">
    <text evidence="1 4">Belongs to the universal ribosomal protein uL16 family.</text>
</comment>
<evidence type="ECO:0000256" key="3">
    <source>
        <dbReference type="ARBA" id="ARBA00023274"/>
    </source>
</evidence>
<organism evidence="5 6">
    <name type="scientific">Ficus carica</name>
    <name type="common">Common fig</name>
    <dbReference type="NCBI Taxonomy" id="3494"/>
    <lineage>
        <taxon>Eukaryota</taxon>
        <taxon>Viridiplantae</taxon>
        <taxon>Streptophyta</taxon>
        <taxon>Embryophyta</taxon>
        <taxon>Tracheophyta</taxon>
        <taxon>Spermatophyta</taxon>
        <taxon>Magnoliopsida</taxon>
        <taxon>eudicotyledons</taxon>
        <taxon>Gunneridae</taxon>
        <taxon>Pentapetalae</taxon>
        <taxon>rosids</taxon>
        <taxon>fabids</taxon>
        <taxon>Rosales</taxon>
        <taxon>Moraceae</taxon>
        <taxon>Ficeae</taxon>
        <taxon>Ficus</taxon>
    </lineage>
</organism>
<dbReference type="GO" id="GO:0019843">
    <property type="term" value="F:rRNA binding"/>
    <property type="evidence" value="ECO:0007669"/>
    <property type="project" value="InterPro"/>
</dbReference>
<dbReference type="PANTHER" id="PTHR12220">
    <property type="entry name" value="50S/60S RIBOSOMAL PROTEIN L16"/>
    <property type="match status" value="1"/>
</dbReference>
<keyword evidence="2 4" id="KW-0689">Ribosomal protein</keyword>
<dbReference type="SUPFAM" id="SSF54686">
    <property type="entry name" value="Ribosomal protein L16p/L10e"/>
    <property type="match status" value="1"/>
</dbReference>
<dbReference type="InterPro" id="IPR000114">
    <property type="entry name" value="Ribosomal_uL16_bact-type"/>
</dbReference>
<proteinExistence type="inferred from homology"/>
<reference evidence="5" key="1">
    <citation type="submission" date="2023-07" db="EMBL/GenBank/DDBJ databases">
        <title>draft genome sequence of fig (Ficus carica).</title>
        <authorList>
            <person name="Takahashi T."/>
            <person name="Nishimura K."/>
        </authorList>
    </citation>
    <scope>NUCLEOTIDE SEQUENCE</scope>
</reference>
<name>A0AA87ZT31_FICCA</name>
<dbReference type="GO" id="GO:0003735">
    <property type="term" value="F:structural constituent of ribosome"/>
    <property type="evidence" value="ECO:0007669"/>
    <property type="project" value="InterPro"/>
</dbReference>
<protein>
    <recommendedName>
        <fullName evidence="7">50S ribosomal protein L16, chloroplastic</fullName>
    </recommendedName>
</protein>
<evidence type="ECO:0000256" key="4">
    <source>
        <dbReference type="RuleBase" id="RU004413"/>
    </source>
</evidence>
<evidence type="ECO:0000313" key="6">
    <source>
        <dbReference type="Proteomes" id="UP001187192"/>
    </source>
</evidence>
<dbReference type="EMBL" id="BTGU01000009">
    <property type="protein sequence ID" value="GMN39065.1"/>
    <property type="molecule type" value="Genomic_DNA"/>
</dbReference>
<evidence type="ECO:0000313" key="5">
    <source>
        <dbReference type="EMBL" id="GMN39065.1"/>
    </source>
</evidence>
<dbReference type="PRINTS" id="PR00060">
    <property type="entry name" value="RIBOSOMALL16"/>
</dbReference>
<dbReference type="Pfam" id="PF00252">
    <property type="entry name" value="Ribosomal_L16"/>
    <property type="match status" value="1"/>
</dbReference>
<gene>
    <name evidence="5" type="ORF">TIFTF001_008295</name>
</gene>
<dbReference type="CDD" id="cd01433">
    <property type="entry name" value="Ribosomal_L16_L10e"/>
    <property type="match status" value="1"/>
</dbReference>
<accession>A0AA87ZT31</accession>
<dbReference type="GO" id="GO:0005762">
    <property type="term" value="C:mitochondrial large ribosomal subunit"/>
    <property type="evidence" value="ECO:0007669"/>
    <property type="project" value="TreeGrafter"/>
</dbReference>
<dbReference type="FunFam" id="3.90.1170.10:FF:000001">
    <property type="entry name" value="50S ribosomal protein L16"/>
    <property type="match status" value="1"/>
</dbReference>
<sequence length="167" mass="17801">MAALTSLLRPTTTASSSSLASLTRSFASKPSNQMGYPKHHKGRIHGISHKGDRISFGSFALQALDHAWITARQIEAGRKAITRIARTGGKLWVRVFPDKPITGKAAGVRMGRGKGAVQYTVAVVKPGKVLYEVGGVAESVAKKAIAVAASKMHVRTRFIAERLPTGV</sequence>
<dbReference type="GO" id="GO:0032543">
    <property type="term" value="P:mitochondrial translation"/>
    <property type="evidence" value="ECO:0007669"/>
    <property type="project" value="TreeGrafter"/>
</dbReference>
<dbReference type="PANTHER" id="PTHR12220:SF13">
    <property type="entry name" value="LARGE RIBOSOMAL SUBUNIT PROTEIN UL16M"/>
    <property type="match status" value="1"/>
</dbReference>
<dbReference type="InterPro" id="IPR036920">
    <property type="entry name" value="Ribosomal_uL16_sf"/>
</dbReference>
<keyword evidence="6" id="KW-1185">Reference proteome</keyword>
<dbReference type="InterPro" id="IPR016180">
    <property type="entry name" value="Ribosomal_uL16_dom"/>
</dbReference>
<dbReference type="InterPro" id="IPR047873">
    <property type="entry name" value="Ribosomal_uL16"/>
</dbReference>
<dbReference type="AlphaFoldDB" id="A0AA87ZT31"/>
<dbReference type="Gene3D" id="3.90.1170.10">
    <property type="entry name" value="Ribosomal protein L10e/L16"/>
    <property type="match status" value="1"/>
</dbReference>
<dbReference type="Proteomes" id="UP001187192">
    <property type="component" value="Unassembled WGS sequence"/>
</dbReference>
<dbReference type="NCBIfam" id="TIGR01164">
    <property type="entry name" value="rplP_bact"/>
    <property type="match status" value="1"/>
</dbReference>
<evidence type="ECO:0000256" key="2">
    <source>
        <dbReference type="ARBA" id="ARBA00022980"/>
    </source>
</evidence>
<keyword evidence="3 4" id="KW-0687">Ribonucleoprotein</keyword>
<evidence type="ECO:0008006" key="7">
    <source>
        <dbReference type="Google" id="ProtNLM"/>
    </source>
</evidence>
<comment type="caution">
    <text evidence="5">The sequence shown here is derived from an EMBL/GenBank/DDBJ whole genome shotgun (WGS) entry which is preliminary data.</text>
</comment>
<evidence type="ECO:0000256" key="1">
    <source>
        <dbReference type="ARBA" id="ARBA00008931"/>
    </source>
</evidence>